<dbReference type="SUPFAM" id="SSF52833">
    <property type="entry name" value="Thioredoxin-like"/>
    <property type="match status" value="1"/>
</dbReference>
<feature type="domain" description="GST N-terminal" evidence="1">
    <location>
        <begin position="2"/>
        <end position="84"/>
    </location>
</feature>
<evidence type="ECO:0000259" key="1">
    <source>
        <dbReference type="PROSITE" id="PS50404"/>
    </source>
</evidence>
<proteinExistence type="predicted"/>
<name>A0A0P0Z8K4_9HYPH</name>
<dbReference type="EMBL" id="LC066397">
    <property type="protein sequence ID" value="BAT31147.1"/>
    <property type="molecule type" value="Genomic_DNA"/>
</dbReference>
<dbReference type="SFLD" id="SFLDG00358">
    <property type="entry name" value="Main_(cytGST)"/>
    <property type="match status" value="1"/>
</dbReference>
<dbReference type="InterPro" id="IPR010987">
    <property type="entry name" value="Glutathione-S-Trfase_C-like"/>
</dbReference>
<feature type="domain" description="GST C-terminal" evidence="2">
    <location>
        <begin position="90"/>
        <end position="204"/>
    </location>
</feature>
<dbReference type="CDD" id="cd03207">
    <property type="entry name" value="GST_C_8"/>
    <property type="match status" value="1"/>
</dbReference>
<dbReference type="SFLD" id="SFLDG01150">
    <property type="entry name" value="Main.1:_Beta-like"/>
    <property type="match status" value="1"/>
</dbReference>
<dbReference type="Pfam" id="PF13410">
    <property type="entry name" value="GST_C_2"/>
    <property type="match status" value="1"/>
</dbReference>
<sequence length="204" mass="22517">MGKRIKLYFNPRSRAVTARWMLEEVGAEYELETIDFEKGDQRSEAFLKLNPMGKIPTLVLGDGTVLAETPAIVMHLADLYLEAELAAPLGTPERASTYRWLFFGAGCFEPALTIELIAKLKEPLPSSSVGWGDWQSVLKTLESTLAESNYLTGEKPTAADIYIGAQLIWARMFGAPGIADNPVLSRFADRMAARPAHHRAFATD</sequence>
<dbReference type="InterPro" id="IPR036282">
    <property type="entry name" value="Glutathione-S-Trfase_C_sf"/>
</dbReference>
<evidence type="ECO:0000313" key="3">
    <source>
        <dbReference type="EMBL" id="BAT31147.1"/>
    </source>
</evidence>
<dbReference type="OrthoDB" id="5740960at2"/>
<accession>A0A0P0Z8K4</accession>
<dbReference type="InterPro" id="IPR040079">
    <property type="entry name" value="Glutathione_S-Trfase"/>
</dbReference>
<dbReference type="GO" id="GO:0016740">
    <property type="term" value="F:transferase activity"/>
    <property type="evidence" value="ECO:0007669"/>
    <property type="project" value="UniProtKB-KW"/>
</dbReference>
<dbReference type="PANTHER" id="PTHR44051">
    <property type="entry name" value="GLUTATHIONE S-TRANSFERASE-RELATED"/>
    <property type="match status" value="1"/>
</dbReference>
<dbReference type="InterPro" id="IPR036249">
    <property type="entry name" value="Thioredoxin-like_sf"/>
</dbReference>
<dbReference type="Gene3D" id="1.20.1050.10">
    <property type="match status" value="1"/>
</dbReference>
<dbReference type="SFLD" id="SFLDS00019">
    <property type="entry name" value="Glutathione_Transferase_(cytos"/>
    <property type="match status" value="1"/>
</dbReference>
<keyword evidence="3" id="KW-0808">Transferase</keyword>
<dbReference type="PROSITE" id="PS50404">
    <property type="entry name" value="GST_NTER"/>
    <property type="match status" value="1"/>
</dbReference>
<dbReference type="Pfam" id="PF02798">
    <property type="entry name" value="GST_N"/>
    <property type="match status" value="1"/>
</dbReference>
<dbReference type="SUPFAM" id="SSF47616">
    <property type="entry name" value="GST C-terminal domain-like"/>
    <property type="match status" value="1"/>
</dbReference>
<reference evidence="3" key="1">
    <citation type="journal article" date="2015" name="Proc. Natl. Acad. Sci. U.S.A.">
        <title>Bacterial clade with the ribosomal RNA operon on a small plasmid rather than the chromosome.</title>
        <authorList>
            <person name="Anda M."/>
            <person name="Ohtsubo Y."/>
            <person name="Okubo T."/>
            <person name="Sugawara M."/>
            <person name="Nagata Y."/>
            <person name="Tsuda M."/>
            <person name="Minamisawa K."/>
            <person name="Mitsui H."/>
        </authorList>
    </citation>
    <scope>NUCLEOTIDE SEQUENCE</scope>
    <source>
        <strain evidence="3">DSM 15513</strain>
    </source>
</reference>
<dbReference type="PANTHER" id="PTHR44051:SF21">
    <property type="entry name" value="GLUTATHIONE S-TRANSFERASE FAMILY PROTEIN"/>
    <property type="match status" value="1"/>
</dbReference>
<dbReference type="PROSITE" id="PS50405">
    <property type="entry name" value="GST_CTER"/>
    <property type="match status" value="1"/>
</dbReference>
<dbReference type="RefSeq" id="WP_007065684.1">
    <property type="nucleotide sequence ID" value="NZ_BBWO01000017.1"/>
</dbReference>
<dbReference type="Gene3D" id="3.40.30.10">
    <property type="entry name" value="Glutaredoxin"/>
    <property type="match status" value="1"/>
</dbReference>
<organism evidence="3">
    <name type="scientific">Fulvimarina pelagi</name>
    <dbReference type="NCBI Taxonomy" id="217511"/>
    <lineage>
        <taxon>Bacteria</taxon>
        <taxon>Pseudomonadati</taxon>
        <taxon>Pseudomonadota</taxon>
        <taxon>Alphaproteobacteria</taxon>
        <taxon>Hyphomicrobiales</taxon>
        <taxon>Aurantimonadaceae</taxon>
        <taxon>Fulvimarina</taxon>
    </lineage>
</organism>
<protein>
    <submittedName>
        <fullName evidence="3">Glutathione S-transferase</fullName>
    </submittedName>
</protein>
<evidence type="ECO:0000259" key="2">
    <source>
        <dbReference type="PROSITE" id="PS50405"/>
    </source>
</evidence>
<dbReference type="AlphaFoldDB" id="A0A0P0Z8K4"/>
<dbReference type="CDD" id="cd03046">
    <property type="entry name" value="GST_N_GTT1_like"/>
    <property type="match status" value="1"/>
</dbReference>
<dbReference type="InterPro" id="IPR004045">
    <property type="entry name" value="Glutathione_S-Trfase_N"/>
</dbReference>